<dbReference type="InterPro" id="IPR001747">
    <property type="entry name" value="Vitellogenin_N"/>
</dbReference>
<dbReference type="Pfam" id="PF06448">
    <property type="entry name" value="DUF1081"/>
    <property type="match status" value="1"/>
</dbReference>
<dbReference type="InterPro" id="IPR009454">
    <property type="entry name" value="Lipid_transpt_open_b-sht"/>
</dbReference>
<organism evidence="11 12">
    <name type="scientific">Sparus aurata</name>
    <name type="common">Gilthead sea bream</name>
    <dbReference type="NCBI Taxonomy" id="8175"/>
    <lineage>
        <taxon>Eukaryota</taxon>
        <taxon>Metazoa</taxon>
        <taxon>Chordata</taxon>
        <taxon>Craniata</taxon>
        <taxon>Vertebrata</taxon>
        <taxon>Euteleostomi</taxon>
        <taxon>Actinopterygii</taxon>
        <taxon>Neopterygii</taxon>
        <taxon>Teleostei</taxon>
        <taxon>Neoteleostei</taxon>
        <taxon>Acanthomorphata</taxon>
        <taxon>Eupercaria</taxon>
        <taxon>Spariformes</taxon>
        <taxon>Sparidae</taxon>
        <taxon>Sparus</taxon>
    </lineage>
</organism>
<evidence type="ECO:0000256" key="1">
    <source>
        <dbReference type="ARBA" id="ARBA00004613"/>
    </source>
</evidence>
<dbReference type="GO" id="GO:0006642">
    <property type="term" value="P:triglyceride mobilization"/>
    <property type="evidence" value="ECO:0007669"/>
    <property type="project" value="TreeGrafter"/>
</dbReference>
<dbReference type="InterPro" id="IPR015819">
    <property type="entry name" value="Lipid_transp_b-sht_shell"/>
</dbReference>
<comment type="subcellular location">
    <subcellularLocation>
        <location evidence="1">Secreted</location>
    </subcellularLocation>
</comment>
<dbReference type="PROSITE" id="PS51211">
    <property type="entry name" value="VITELLOGENIN"/>
    <property type="match status" value="1"/>
</dbReference>
<evidence type="ECO:0000256" key="9">
    <source>
        <dbReference type="SAM" id="SignalP"/>
    </source>
</evidence>
<evidence type="ECO:0000256" key="3">
    <source>
        <dbReference type="ARBA" id="ARBA00022525"/>
    </source>
</evidence>
<dbReference type="Ensembl" id="ENSSAUT00010027104.1">
    <property type="protein sequence ID" value="ENSSAUP00010025648.1"/>
    <property type="gene ID" value="ENSSAUG00010011194.1"/>
</dbReference>
<keyword evidence="2" id="KW-0813">Transport</keyword>
<sequence>MNSYKVHILKALCMILHCLCFPEGDNDNNDQTSTCLLVSRFKAYRKYLYQYSTESVNAVASTANQSIGPKVSCQVEIEVPQMCRFIMHTRDCALSEVSVNDPQDGPFYTQAPGSEAFKAAMEKNPLKFTVEDATSVQLYPETDEPVNILNIKRGIISALLLPVMEDEQRSLVSTVHGQCLTAYHENARKDIATDVTLSRDMSQCDQFYGREQASSPLALLQKLVRHCCFSSEGNVLFVGNDHGTTWKPTQRKPLHFEDPDDKAPVQTKDTALRTMRDLLALAGSDQGQKRTGLFLKLVSSLRALRNETLSQAVTEMLDTSVWLTWQALLQCGTPECTSAILQATRTSDGVSLEVDALVYGLSLQANPDAARVRDMLSMAQRKPSKSIMYALANTVKKFHKGEVTPVVTEVSEFMLTLLDGGIGASPDPESDYHVENEEMAFRVLRVVGVMGQAMQAVSPRLIDTILSCAQAKHISLSNQKAAIQAFRLMDITNEIRKVLREVYLDAQDHVEKRIAAYLILMKNPDDALVKDIVDRLANMEDEQLKSFVVSHLNNIHSSQDPQISRVREYVDLALTEDLPPTNGMSQNYRTETPLGTAKSNIIFDGLNTLPKEVMLETTLKVFDYNYDIFEVGVEGTGFQPTIDALFGERGFFPDSISKAMYWAGDQAQMVRQVLDRMAPDSDRMRRQVPEDLLKDVADNVRKLMDDVRRSQAPEATAFLRLLGNEIGYMKLGDIQHMIETLSMYFHFYIRILPAQAFLALTSSTENEVFAHYIFMENTFSLPTASGFPLKFSLAGVVAPGAKGGLTYSRANTELSFMPSVGLEFITQLGVHIPDFVEAGLEIHTNMYHESSLNAKVTVSKNQIRLSMPAPKSNTQLLSFSHQLLSVSFGQTKTAPSLVDDQTDSADCQPLISGLKLCTIARYLDGAPYYSLTGETRFAVEIQPTGEVSEYTATITDETLREGKKGRHKVETLKLTLKAEGDESSEVSAALKYNRNKNILTSEVVIPNYDVEAGLKLAVTDSDTKGKKMRGITIDISNKNIPQLTLVGRTRLDMMKDAMLQLQMIIPSLRTDASVTATLKKGDDVLMDLETVVSLPETSYQQKAVLKYDDDKFELELKSDLTSEIQELIPNLEDHHRELQQLIDNILDQQVAMTDMKYRHIVTKGIEAGNIWLDKLTARVPYLANLRSKRSLSDLTLPALPEKLFLQSDSLFRYQFNKEKMAISLPLPLGGKKSEELNFPTTLSVPLIDLPKLGLYIPANNYRLPSFTIPLSLDFTAPLLGLAEASSKINSNFYSWEGIVSGGNNTVDVPSYIAQFKTMAQSPFNLLSYKLEGTGMMTGRADDNLKYQLESSFSHGLLEASFSASEMLRVTNKLHAQANYKIDASSPLDLQASLHYSAQSTSTPDSDEVSGDGTIDGLLNIGSFYTNTSYTHSYNLRPLDREGRGESTLYFNSPFIQVHNMIDGVYANSELNIVSKTNAQNDILRHVAELRYKDAQLILKCTAVATAMGKSLNNQIELGMSSQMGLLRIETKADDDTNMLYSLITGSLDSNGLGVNSEASVTLDTGSRGLHKASVMVGRNGLTTSGINGIQCSPVTVENIFNGAIDINGATLSSSTKAMAEESRGELNIESKITAAEASLHGDLKGHAYDATTKNNMNIVLNRRALTFSGDTMGKLNQMNTENSHTLTLTLWTLALRSKTNNFICDDMHYKQDTKVDMKPFVMSFDMTNALRFYDVSLNSEGHVKLKPIKVDLSGSMMGTYKEENNMKNTFELTYEDMAGTMKYGTSGNLMDAQLSHNCDFEFAGLSSKSNCETRINSEPLRFDSTIRTMALPFSLTVDALVNSDGEMNLKGRHTGQLYSKLLVKVEPLALAYSHDSRVSTTHMISSGESSTNLDNKCEGLLTPNDQALTWKVKSKLNDHAYNQDISMYNHPENTGFEFSGVMLTDILGKLGRNKRSQPEMQEYSMAGVLKYDKNSDCHIIEIPLIESFPAAFEQLKNTLEQALESLQQFINNLDINQLINDLRAKLDLLPIQVSDLMREIDLENKVNQVKAKLDYLINNFSVTMDDLEDAMKNLMANLEKTVMDVATKIRDLILTVSDYIKDGHLADRITNILSQIESQILAFDKKYGIKQSLIKALNVVEDIIRQVDFQKLTESSAAWLQALDSEYLILEKIKDKLSEMKQFVENLDISMFCQDVKDYLLSIDLAMYVEQLSYTIPSSEIKKVIESMREVIVNWIDEYEIPNKFNTVYFYIRDLLLKYNLYDKFKELMDQVVILIDEFKIVETVQSMVDALKSINFEFAYDKIMQFLGDLKSKLSAFDFKKSIDYLNQQISSMLKSMKEFDYSAFVDETNKKIAEITNYINEQIKTYEIVQKIEAVREFFREIQNSIFTYLEELKNTKVADALKKLKKVIDTTFYNDIKMKMKDILEDMRQRILDMDIRDEIYIYLQRASDSYSNIVAYISVQFNQLIEKIKKVAKDSEIISEMTQAIDGVLEALKRAEIKVPTFTIPFTDLAIPAFTINLNKLQEISIPAQFSVPEFTILNTYRIPAFTIDFEEIKAKIVAIIEDIKEFEIQTPDPEEIFGDLKVLYLSELPDLTFPEIRLSEITFAAITIPTLNLKDFEITMLPIPEIKLPEVPTDICIPVFGKLHGEFRLNSPQYTLVTTGKIENSTSTPKNPQFTATITSNARSPFEPLEYTFEATAQLEAPRMKKLLFTEMAKLTHMAFSVDHEGSLTLTGNSAEASAKTAIKANTQMYTAALINNMALTLNSGISAAIDTTYDHNLEIPSIETSSQASMKQNVAVTVESGRITVTGETTGNGKWSIQDYSDEGTHISNTEFSINFGTARLTFAGETVCKALISKQTLTVESVILSHIAVEGRSETEIPSYKKSVMVLKGEAHVGDLKVELTASHDAEFTGNLIGSMANSLEFKVHPFEIVLNVTNKVNSRVLLPLKLTGKVDLQHDYGVILNSDRQSAYCSALARFNQYKYNHDFAAENNGMEIFFHSSANGEANLDFLTVPLSIPEITIPYLEITIPEVRDLSLWEHAGFKTFLISPQQSFDMNLKLHYYKNPDVHSFDLHLEPIYNAISDNAIIIQAQFEQCRDKVVALLKNSYNEAKSQYIKHKTDTSSLPPRIFTVPGYNIPVLNIKVSAFRAEMPAFSYFVPKEVSTPSFKVPALGFSVPSYTLVLPSLTLPVIHVPETLSEIQLPMFTLPAIQNNIVIPAMGNITYDFSFKSNVITLNANAGLYNQSDIIARFGASSTSVFDILNGKIDGTTSLTRKRGIKLATTVSLEHYNVEANHECAVSLTKRSMEASVANMAKINLPFLNLELNQELTGNTRTKPNVVSKKTLKYMFNIPLIESVGKGHLDMNWALEALSSYVSLETNTQGKSDITIMDSCNFAGDLENVVTFYLNANGLRSTVRTALNSNIDKQEKQKRSSNNNIIQFDLNKSLALEVSLRRLFASVDYTSNNNIAFASFNTNGKQIVKGELDFVPLTTFTTTLNIDASQPSSLGHAGLIQNINLSISSAKQSFTWSGKEQLASFIHACDLLVSNDESEVRMDLTESVEGHLAFLKSVKLPVYQRTLWDVLKFDQATSMDDLQFLNISSSIVYTKTMDGQDYTIPSRLFDSGATFSIPEISIALPSWVKEIPDSIRNIDMRFENPDIPDHITFPPVISVPAFDVPFTNLHLDPFTIDPKNLHVPKVITTTAFEILLPGMPIMSVPSYDIETEYLQGKMSFLSFKMPQYEIAVSSFTFISLDEITSQFLNFELPTIVIPEQKIEIPEIALHLPSSVFIPAFGALSATLKVSSPIYNVSTTADLEKKDSALVTSLNSICTSTMIFLEYDLSASATFEFDNGVISLNGKCNLIHNDVTVNWQHALAQNLRMKRQTPVTDTVGSRHTLNVDITSPTFFDVIFRFASRKDGITASMSSPSSGFIGLQIQRRSASQLYGKLFSRYLSTPERDTDVFTAKATLRNSEKLILQTSWNWDFLHDVTEGTKDRIPAMTDAVLKFINKYHTAHFGFDLNRGGMKLKNSVSNLIERAYHEVPMSLPDPIKYMYPGMYRRASDTLMSMRMQTVIDRLAHESRLILSYTEEKINALLDAVRQFFMDREFTVPGFEEKLSIVEMFKRAHSSVSVATNRAPERFISLMKEKSNNIMEMEFTIPGIDMTINGNEIMDKLKSSTRFVSDQLGLSVLSLFNVLRMTVDYLVKVITEKGDGIITYLQDRNMEIAPQVDAIHAEVMQHIEEAKTSLAEYKDLTKRNIQVAYNALNMERVNDDTKELFSIFQSHFYGGLNGALDLMRITSESTEPYIKVSNRKMDIEIPLPFHWKSFNEWPKHSWH</sequence>
<evidence type="ECO:0000256" key="8">
    <source>
        <dbReference type="SAM" id="Coils"/>
    </source>
</evidence>
<dbReference type="PANTHER" id="PTHR13769:SF6">
    <property type="entry name" value="APOLIPOPROTEIN B-100"/>
    <property type="match status" value="1"/>
</dbReference>
<evidence type="ECO:0000256" key="2">
    <source>
        <dbReference type="ARBA" id="ARBA00022448"/>
    </source>
</evidence>
<proteinExistence type="predicted"/>
<name>A0A671VFJ4_SPAAU</name>
<evidence type="ECO:0000313" key="11">
    <source>
        <dbReference type="Ensembl" id="ENSSAUP00010025648.1"/>
    </source>
</evidence>
<keyword evidence="12" id="KW-1185">Reference proteome</keyword>
<keyword evidence="8" id="KW-0175">Coiled coil</keyword>
<dbReference type="GO" id="GO:0030301">
    <property type="term" value="P:cholesterol transport"/>
    <property type="evidence" value="ECO:0007669"/>
    <property type="project" value="TreeGrafter"/>
</dbReference>
<feature type="chain" id="PRO_5025691920" evidence="9">
    <location>
        <begin position="21"/>
        <end position="4342"/>
    </location>
</feature>
<comment type="caution">
    <text evidence="7">Lacks conserved residue(s) required for the propagation of feature annotation.</text>
</comment>
<dbReference type="PANTHER" id="PTHR13769">
    <property type="entry name" value="APOLIPOPROTEIN B"/>
    <property type="match status" value="1"/>
</dbReference>
<dbReference type="InterPro" id="IPR052418">
    <property type="entry name" value="Apolipoprotein_B"/>
</dbReference>
<dbReference type="GO" id="GO:0042632">
    <property type="term" value="P:cholesterol homeostasis"/>
    <property type="evidence" value="ECO:0007669"/>
    <property type="project" value="TreeGrafter"/>
</dbReference>
<dbReference type="GO" id="GO:0034361">
    <property type="term" value="C:very-low-density lipoprotein particle"/>
    <property type="evidence" value="ECO:0007669"/>
    <property type="project" value="TreeGrafter"/>
</dbReference>
<gene>
    <name evidence="11" type="primary">APOB</name>
    <name evidence="11" type="synonym">apoba</name>
</gene>
<evidence type="ECO:0000256" key="6">
    <source>
        <dbReference type="ARBA" id="ARBA00023180"/>
    </source>
</evidence>
<dbReference type="InterPro" id="IPR015816">
    <property type="entry name" value="Vitellinogen_b-sht_N"/>
</dbReference>
<dbReference type="SMART" id="SM00638">
    <property type="entry name" value="LPD_N"/>
    <property type="match status" value="1"/>
</dbReference>
<dbReference type="SUPFAM" id="SSF48431">
    <property type="entry name" value="Lipovitellin-phosvitin complex, superhelical domain"/>
    <property type="match status" value="1"/>
</dbReference>
<feature type="signal peptide" evidence="9">
    <location>
        <begin position="1"/>
        <end position="20"/>
    </location>
</feature>
<keyword evidence="6" id="KW-0325">Glycoprotein</keyword>
<feature type="domain" description="Vitellogenin" evidence="10">
    <location>
        <begin position="41"/>
        <end position="633"/>
    </location>
</feature>
<dbReference type="Pfam" id="PF01347">
    <property type="entry name" value="Vitellogenin_N"/>
    <property type="match status" value="2"/>
</dbReference>
<dbReference type="GO" id="GO:0050750">
    <property type="term" value="F:low-density lipoprotein particle receptor binding"/>
    <property type="evidence" value="ECO:0007669"/>
    <property type="project" value="TreeGrafter"/>
</dbReference>
<dbReference type="GO" id="GO:0042953">
    <property type="term" value="P:lipoprotein transport"/>
    <property type="evidence" value="ECO:0007669"/>
    <property type="project" value="TreeGrafter"/>
</dbReference>
<evidence type="ECO:0000256" key="4">
    <source>
        <dbReference type="ARBA" id="ARBA00022729"/>
    </source>
</evidence>
<keyword evidence="4 9" id="KW-0732">Signal</keyword>
<dbReference type="InterPro" id="IPR015255">
    <property type="entry name" value="Vitellinogen_open_b-sht"/>
</dbReference>
<dbReference type="Gene3D" id="2.30.230.10">
    <property type="entry name" value="Lipovitellin, beta-sheet shell regions, chain A"/>
    <property type="match status" value="1"/>
</dbReference>
<reference evidence="11" key="2">
    <citation type="submission" date="2025-08" db="UniProtKB">
        <authorList>
            <consortium name="Ensembl"/>
        </authorList>
    </citation>
    <scope>IDENTIFICATION</scope>
</reference>
<evidence type="ECO:0000256" key="5">
    <source>
        <dbReference type="ARBA" id="ARBA00023055"/>
    </source>
</evidence>
<evidence type="ECO:0000256" key="7">
    <source>
        <dbReference type="PROSITE-ProRule" id="PRU00557"/>
    </source>
</evidence>
<keyword evidence="3" id="KW-0964">Secreted</keyword>
<accession>A0A671VFJ4</accession>
<dbReference type="GO" id="GO:0034362">
    <property type="term" value="C:low-density lipoprotein particle"/>
    <property type="evidence" value="ECO:0007669"/>
    <property type="project" value="TreeGrafter"/>
</dbReference>
<dbReference type="Gene3D" id="1.25.10.20">
    <property type="entry name" value="Vitellinogen, superhelical"/>
    <property type="match status" value="1"/>
</dbReference>
<evidence type="ECO:0000259" key="10">
    <source>
        <dbReference type="PROSITE" id="PS51211"/>
    </source>
</evidence>
<dbReference type="InterPro" id="IPR011030">
    <property type="entry name" value="Lipovitellin_superhlx_dom"/>
</dbReference>
<feature type="coiled-coil region" evidence="8">
    <location>
        <begin position="2057"/>
        <end position="2084"/>
    </location>
</feature>
<dbReference type="GeneTree" id="ENSGT00590000083139"/>
<reference evidence="11" key="3">
    <citation type="submission" date="2025-09" db="UniProtKB">
        <authorList>
            <consortium name="Ensembl"/>
        </authorList>
    </citation>
    <scope>IDENTIFICATION</scope>
</reference>
<dbReference type="Pfam" id="PF09172">
    <property type="entry name" value="Vit_open_b-sht"/>
    <property type="match status" value="1"/>
</dbReference>
<dbReference type="Gene3D" id="2.20.80.10">
    <property type="entry name" value="Lipovitellin-phosvitin complex, chain A, domain 4"/>
    <property type="match status" value="1"/>
</dbReference>
<dbReference type="GO" id="GO:0034359">
    <property type="term" value="C:mature chylomicron"/>
    <property type="evidence" value="ECO:0007669"/>
    <property type="project" value="TreeGrafter"/>
</dbReference>
<reference evidence="11" key="1">
    <citation type="submission" date="2021-04" db="EMBL/GenBank/DDBJ databases">
        <authorList>
            <consortium name="Wellcome Sanger Institute Data Sharing"/>
        </authorList>
    </citation>
    <scope>NUCLEOTIDE SEQUENCE [LARGE SCALE GENOMIC DNA]</scope>
</reference>
<dbReference type="SMART" id="SM01169">
    <property type="entry name" value="DUF1943"/>
    <property type="match status" value="1"/>
</dbReference>
<protein>
    <submittedName>
        <fullName evidence="11">Apolipoprotein B</fullName>
    </submittedName>
</protein>
<dbReference type="SUPFAM" id="SSF56968">
    <property type="entry name" value="Lipovitellin-phosvitin complex, beta-sheet shell regions"/>
    <property type="match status" value="2"/>
</dbReference>
<dbReference type="Proteomes" id="UP000472265">
    <property type="component" value="Chromosome 16"/>
</dbReference>
<keyword evidence="5" id="KW-0445">Lipid transport</keyword>
<dbReference type="GO" id="GO:0120020">
    <property type="term" value="F:cholesterol transfer activity"/>
    <property type="evidence" value="ECO:0007669"/>
    <property type="project" value="TreeGrafter"/>
</dbReference>
<evidence type="ECO:0000313" key="12">
    <source>
        <dbReference type="Proteomes" id="UP000472265"/>
    </source>
</evidence>